<evidence type="ECO:0000256" key="7">
    <source>
        <dbReference type="ARBA" id="ARBA00023125"/>
    </source>
</evidence>
<evidence type="ECO:0000256" key="6">
    <source>
        <dbReference type="ARBA" id="ARBA00023015"/>
    </source>
</evidence>
<dbReference type="GO" id="GO:0003677">
    <property type="term" value="F:DNA binding"/>
    <property type="evidence" value="ECO:0007669"/>
    <property type="project" value="UniProtKB-KW"/>
</dbReference>
<proteinExistence type="inferred from homology"/>
<feature type="compositionally biased region" description="Polar residues" evidence="10">
    <location>
        <begin position="123"/>
        <end position="133"/>
    </location>
</feature>
<accession>A0A9Q1HJ89</accession>
<keyword evidence="12" id="KW-1185">Reference proteome</keyword>
<sequence length="200" mass="21946">MSDAEGVMESPDSSAEQSSSSGPAGELTIALPEGGAEEEPKTPQKRGRGRPRKYPKEPDTGEPKIKRPRGRPKGSLNKNRKPTPEPTEKKPRGRPKGSFGRKKKMQLIGYKGRGRPKGSGKKTTATPVVSETEWSPVKRGRGRPKGSPNKKKATPETPSPSKSPSPSKRSRGRPRKIVPEEETSWIEEKSVEETTEEEKM</sequence>
<reference evidence="11" key="1">
    <citation type="submission" date="2021-10" db="EMBL/GenBank/DDBJ databases">
        <title>Tropical sea cucumber genome reveals ecological adaptation and Cuvierian tubules defense mechanism.</title>
        <authorList>
            <person name="Chen T."/>
        </authorList>
    </citation>
    <scope>NUCLEOTIDE SEQUENCE</scope>
    <source>
        <strain evidence="11">Nanhai2018</strain>
        <tissue evidence="11">Muscle</tissue>
    </source>
</reference>
<keyword evidence="9" id="KW-0539">Nucleus</keyword>
<feature type="compositionally biased region" description="Basic residues" evidence="10">
    <location>
        <begin position="91"/>
        <end position="105"/>
    </location>
</feature>
<evidence type="ECO:0000256" key="10">
    <source>
        <dbReference type="SAM" id="MobiDB-lite"/>
    </source>
</evidence>
<keyword evidence="8" id="KW-0804">Transcription</keyword>
<dbReference type="InterPro" id="IPR000637">
    <property type="entry name" value="HMGI/Y_DNA-bd_CS"/>
</dbReference>
<dbReference type="PRINTS" id="PR00930">
    <property type="entry name" value="HIGHMOBLTYIY"/>
</dbReference>
<evidence type="ECO:0000256" key="3">
    <source>
        <dbReference type="ARBA" id="ARBA00022553"/>
    </source>
</evidence>
<evidence type="ECO:0000256" key="9">
    <source>
        <dbReference type="ARBA" id="ARBA00023242"/>
    </source>
</evidence>
<comment type="subcellular location">
    <subcellularLocation>
        <location evidence="1">Nucleus</location>
    </subcellularLocation>
</comment>
<dbReference type="InterPro" id="IPR017956">
    <property type="entry name" value="AT_hook_DNA-bd_motif"/>
</dbReference>
<dbReference type="Pfam" id="PF02178">
    <property type="entry name" value="AT_hook"/>
    <property type="match status" value="5"/>
</dbReference>
<feature type="region of interest" description="Disordered" evidence="10">
    <location>
        <begin position="1"/>
        <end position="200"/>
    </location>
</feature>
<dbReference type="PANTHER" id="PTHR23341">
    <property type="entry name" value="HIGH MOBILITY GROUP PROTEINS HMG-A AND C"/>
    <property type="match status" value="1"/>
</dbReference>
<dbReference type="SMART" id="SM00384">
    <property type="entry name" value="AT_hook"/>
    <property type="match status" value="6"/>
</dbReference>
<gene>
    <name evidence="11" type="ORF">HOLleu_05795</name>
</gene>
<evidence type="ECO:0000313" key="11">
    <source>
        <dbReference type="EMBL" id="KAJ8046948.1"/>
    </source>
</evidence>
<name>A0A9Q1HJ89_HOLLE</name>
<feature type="compositionally biased region" description="Basic and acidic residues" evidence="10">
    <location>
        <begin position="186"/>
        <end position="200"/>
    </location>
</feature>
<evidence type="ECO:0000256" key="4">
    <source>
        <dbReference type="ARBA" id="ARBA00022737"/>
    </source>
</evidence>
<dbReference type="GO" id="GO:0000785">
    <property type="term" value="C:chromatin"/>
    <property type="evidence" value="ECO:0007669"/>
    <property type="project" value="InterPro"/>
</dbReference>
<dbReference type="PRINTS" id="PR00929">
    <property type="entry name" value="ATHOOK"/>
</dbReference>
<feature type="compositionally biased region" description="Basic residues" evidence="10">
    <location>
        <begin position="43"/>
        <end position="53"/>
    </location>
</feature>
<dbReference type="InterPro" id="IPR000116">
    <property type="entry name" value="HMGA"/>
</dbReference>
<keyword evidence="5" id="KW-0007">Acetylation</keyword>
<dbReference type="GO" id="GO:0010557">
    <property type="term" value="P:positive regulation of macromolecule biosynthetic process"/>
    <property type="evidence" value="ECO:0007669"/>
    <property type="project" value="UniProtKB-ARBA"/>
</dbReference>
<evidence type="ECO:0000256" key="1">
    <source>
        <dbReference type="ARBA" id="ARBA00004123"/>
    </source>
</evidence>
<keyword evidence="6" id="KW-0805">Transcription regulation</keyword>
<evidence type="ECO:0000313" key="12">
    <source>
        <dbReference type="Proteomes" id="UP001152320"/>
    </source>
</evidence>
<comment type="similarity">
    <text evidence="2">Belongs to the HMGA family.</text>
</comment>
<dbReference type="PANTHER" id="PTHR23341:SF4">
    <property type="entry name" value="HIGH MOBILITY GROUP PROTEIN HMGI-C"/>
    <property type="match status" value="1"/>
</dbReference>
<comment type="caution">
    <text evidence="11">The sequence shown here is derived from an EMBL/GenBank/DDBJ whole genome shotgun (WGS) entry which is preliminary data.</text>
</comment>
<dbReference type="GO" id="GO:0003712">
    <property type="term" value="F:transcription coregulator activity"/>
    <property type="evidence" value="ECO:0007669"/>
    <property type="project" value="TreeGrafter"/>
</dbReference>
<keyword evidence="4" id="KW-0677">Repeat</keyword>
<keyword evidence="7" id="KW-0238">DNA-binding</keyword>
<dbReference type="PROSITE" id="PS00354">
    <property type="entry name" value="HMGI_Y"/>
    <property type="match status" value="1"/>
</dbReference>
<evidence type="ECO:0000256" key="5">
    <source>
        <dbReference type="ARBA" id="ARBA00022990"/>
    </source>
</evidence>
<dbReference type="Proteomes" id="UP001152320">
    <property type="component" value="Chromosome 2"/>
</dbReference>
<feature type="compositionally biased region" description="Basic residues" evidence="10">
    <location>
        <begin position="138"/>
        <end position="152"/>
    </location>
</feature>
<feature type="compositionally biased region" description="Basic and acidic residues" evidence="10">
    <location>
        <begin position="54"/>
        <end position="65"/>
    </location>
</feature>
<dbReference type="AlphaFoldDB" id="A0A9Q1HJ89"/>
<protein>
    <submittedName>
        <fullName evidence="11">High mobility group protein HMGI-C</fullName>
    </submittedName>
</protein>
<evidence type="ECO:0000256" key="2">
    <source>
        <dbReference type="ARBA" id="ARBA00010812"/>
    </source>
</evidence>
<evidence type="ECO:0000256" key="8">
    <source>
        <dbReference type="ARBA" id="ARBA00023163"/>
    </source>
</evidence>
<dbReference type="GO" id="GO:0006355">
    <property type="term" value="P:regulation of DNA-templated transcription"/>
    <property type="evidence" value="ECO:0007669"/>
    <property type="project" value="InterPro"/>
</dbReference>
<dbReference type="GO" id="GO:0005634">
    <property type="term" value="C:nucleus"/>
    <property type="evidence" value="ECO:0007669"/>
    <property type="project" value="UniProtKB-SubCell"/>
</dbReference>
<organism evidence="11 12">
    <name type="scientific">Holothuria leucospilota</name>
    <name type="common">Black long sea cucumber</name>
    <name type="synonym">Mertensiothuria leucospilota</name>
    <dbReference type="NCBI Taxonomy" id="206669"/>
    <lineage>
        <taxon>Eukaryota</taxon>
        <taxon>Metazoa</taxon>
        <taxon>Echinodermata</taxon>
        <taxon>Eleutherozoa</taxon>
        <taxon>Echinozoa</taxon>
        <taxon>Holothuroidea</taxon>
        <taxon>Aspidochirotacea</taxon>
        <taxon>Aspidochirotida</taxon>
        <taxon>Holothuriidae</taxon>
        <taxon>Holothuria</taxon>
    </lineage>
</organism>
<dbReference type="EMBL" id="JAIZAY010000002">
    <property type="protein sequence ID" value="KAJ8046948.1"/>
    <property type="molecule type" value="Genomic_DNA"/>
</dbReference>
<keyword evidence="3" id="KW-0597">Phosphoprotein</keyword>
<feature type="compositionally biased region" description="Low complexity" evidence="10">
    <location>
        <begin position="9"/>
        <end position="25"/>
    </location>
</feature>